<evidence type="ECO:0000256" key="5">
    <source>
        <dbReference type="SAM" id="Phobius"/>
    </source>
</evidence>
<dbReference type="STRING" id="440168.SAMN04487974_102284"/>
<dbReference type="EMBL" id="FNCS01000002">
    <property type="protein sequence ID" value="SDG37623.1"/>
    <property type="molecule type" value="Genomic_DNA"/>
</dbReference>
<reference evidence="6 7" key="1">
    <citation type="submission" date="2016-10" db="EMBL/GenBank/DDBJ databases">
        <authorList>
            <person name="de Groot N.N."/>
        </authorList>
    </citation>
    <scope>NUCLEOTIDE SEQUENCE [LARGE SCALE GENOMIC DNA]</scope>
    <source>
        <strain evidence="6 7">CGMCC 1.10267</strain>
    </source>
</reference>
<dbReference type="Proteomes" id="UP000199495">
    <property type="component" value="Unassembled WGS sequence"/>
</dbReference>
<dbReference type="GO" id="GO:0005886">
    <property type="term" value="C:plasma membrane"/>
    <property type="evidence" value="ECO:0007669"/>
    <property type="project" value="UniProtKB-SubCell"/>
</dbReference>
<evidence type="ECO:0000256" key="3">
    <source>
        <dbReference type="ARBA" id="ARBA00022989"/>
    </source>
</evidence>
<sequence length="102" mass="11167">MVSKSKSRRSNVFRSVFIFVSRYWRRQPIRIAAISVLIILATLADVLTPYFAGQIVDAVAQGMGDDASLQSALTSFGILLGLGLAALVLRFFFSAALSPSRW</sequence>
<keyword evidence="3 5" id="KW-1133">Transmembrane helix</keyword>
<dbReference type="InterPro" id="IPR036640">
    <property type="entry name" value="ABC1_TM_sf"/>
</dbReference>
<evidence type="ECO:0000256" key="2">
    <source>
        <dbReference type="ARBA" id="ARBA00022692"/>
    </source>
</evidence>
<keyword evidence="6" id="KW-0547">Nucleotide-binding</keyword>
<dbReference type="AlphaFoldDB" id="A0A1G7TQK9"/>
<protein>
    <submittedName>
        <fullName evidence="6">ATP-binding cassette, subfamily B</fullName>
    </submittedName>
</protein>
<comment type="subcellular location">
    <subcellularLocation>
        <location evidence="1">Cell membrane</location>
        <topology evidence="1">Multi-pass membrane protein</topology>
    </subcellularLocation>
</comment>
<keyword evidence="7" id="KW-1185">Reference proteome</keyword>
<organism evidence="6 7">
    <name type="scientific">Pelagibacterium luteolum</name>
    <dbReference type="NCBI Taxonomy" id="440168"/>
    <lineage>
        <taxon>Bacteria</taxon>
        <taxon>Pseudomonadati</taxon>
        <taxon>Pseudomonadota</taxon>
        <taxon>Alphaproteobacteria</taxon>
        <taxon>Hyphomicrobiales</taxon>
        <taxon>Devosiaceae</taxon>
        <taxon>Pelagibacterium</taxon>
    </lineage>
</organism>
<dbReference type="GO" id="GO:0005524">
    <property type="term" value="F:ATP binding"/>
    <property type="evidence" value="ECO:0007669"/>
    <property type="project" value="UniProtKB-KW"/>
</dbReference>
<evidence type="ECO:0000313" key="7">
    <source>
        <dbReference type="Proteomes" id="UP000199495"/>
    </source>
</evidence>
<proteinExistence type="predicted"/>
<dbReference type="SUPFAM" id="SSF90123">
    <property type="entry name" value="ABC transporter transmembrane region"/>
    <property type="match status" value="1"/>
</dbReference>
<accession>A0A1G7TQK9</accession>
<feature type="transmembrane region" description="Helical" evidence="5">
    <location>
        <begin position="31"/>
        <end position="52"/>
    </location>
</feature>
<evidence type="ECO:0000256" key="4">
    <source>
        <dbReference type="ARBA" id="ARBA00023136"/>
    </source>
</evidence>
<name>A0A1G7TQK9_9HYPH</name>
<dbReference type="Gene3D" id="1.20.1560.10">
    <property type="entry name" value="ABC transporter type 1, transmembrane domain"/>
    <property type="match status" value="1"/>
</dbReference>
<gene>
    <name evidence="6" type="ORF">SAMN04487974_102284</name>
</gene>
<evidence type="ECO:0000256" key="1">
    <source>
        <dbReference type="ARBA" id="ARBA00004651"/>
    </source>
</evidence>
<feature type="transmembrane region" description="Helical" evidence="5">
    <location>
        <begin position="72"/>
        <end position="93"/>
    </location>
</feature>
<keyword evidence="6" id="KW-0067">ATP-binding</keyword>
<keyword evidence="2 5" id="KW-0812">Transmembrane</keyword>
<evidence type="ECO:0000313" key="6">
    <source>
        <dbReference type="EMBL" id="SDG37623.1"/>
    </source>
</evidence>
<keyword evidence="4 5" id="KW-0472">Membrane</keyword>